<reference evidence="1" key="1">
    <citation type="submission" date="2020-08" db="EMBL/GenBank/DDBJ databases">
        <title>Multicomponent nature underlies the extraordinary mechanical properties of spider dragline silk.</title>
        <authorList>
            <person name="Kono N."/>
            <person name="Nakamura H."/>
            <person name="Mori M."/>
            <person name="Yoshida Y."/>
            <person name="Ohtoshi R."/>
            <person name="Malay A.D."/>
            <person name="Moran D.A.P."/>
            <person name="Tomita M."/>
            <person name="Numata K."/>
            <person name="Arakawa K."/>
        </authorList>
    </citation>
    <scope>NUCLEOTIDE SEQUENCE</scope>
</reference>
<name>A0A8X6P0Q7_NEPPI</name>
<sequence>MTIQLLVVPTITDFMPPKHLNGSSMRIPEGINLADPEFYKPFNQSPFKSGIVFPLLKGDRSEAIVKDSKNIRTRSLKQNINLVKKANMMAKYLSLAGHSTNYLLYQIFAPVGTA</sequence>
<comment type="caution">
    <text evidence="1">The sequence shown here is derived from an EMBL/GenBank/DDBJ whole genome shotgun (WGS) entry which is preliminary data.</text>
</comment>
<protein>
    <submittedName>
        <fullName evidence="1">Uncharacterized protein</fullName>
    </submittedName>
</protein>
<evidence type="ECO:0000313" key="2">
    <source>
        <dbReference type="Proteomes" id="UP000887013"/>
    </source>
</evidence>
<gene>
    <name evidence="1" type="ORF">NPIL_362431</name>
</gene>
<proteinExistence type="predicted"/>
<keyword evidence="2" id="KW-1185">Reference proteome</keyword>
<dbReference type="AlphaFoldDB" id="A0A8X6P0Q7"/>
<organism evidence="1 2">
    <name type="scientific">Nephila pilipes</name>
    <name type="common">Giant wood spider</name>
    <name type="synonym">Nephila maculata</name>
    <dbReference type="NCBI Taxonomy" id="299642"/>
    <lineage>
        <taxon>Eukaryota</taxon>
        <taxon>Metazoa</taxon>
        <taxon>Ecdysozoa</taxon>
        <taxon>Arthropoda</taxon>
        <taxon>Chelicerata</taxon>
        <taxon>Arachnida</taxon>
        <taxon>Araneae</taxon>
        <taxon>Araneomorphae</taxon>
        <taxon>Entelegynae</taxon>
        <taxon>Araneoidea</taxon>
        <taxon>Nephilidae</taxon>
        <taxon>Nephila</taxon>
    </lineage>
</organism>
<accession>A0A8X6P0Q7</accession>
<evidence type="ECO:0000313" key="1">
    <source>
        <dbReference type="EMBL" id="GFT45610.1"/>
    </source>
</evidence>
<dbReference type="EMBL" id="BMAW01064530">
    <property type="protein sequence ID" value="GFT45610.1"/>
    <property type="molecule type" value="Genomic_DNA"/>
</dbReference>
<dbReference type="Proteomes" id="UP000887013">
    <property type="component" value="Unassembled WGS sequence"/>
</dbReference>